<accession>A0A3E3EDH6</accession>
<dbReference type="Proteomes" id="UP000261032">
    <property type="component" value="Unassembled WGS sequence"/>
</dbReference>
<name>A0A3E3EDH6_9FIRM</name>
<evidence type="ECO:0000313" key="3">
    <source>
        <dbReference type="EMBL" id="RGD84434.1"/>
    </source>
</evidence>
<dbReference type="Pfam" id="PF01844">
    <property type="entry name" value="HNH"/>
    <property type="match status" value="1"/>
</dbReference>
<dbReference type="Gene3D" id="1.10.30.50">
    <property type="match status" value="1"/>
</dbReference>
<dbReference type="GO" id="GO:0003676">
    <property type="term" value="F:nucleic acid binding"/>
    <property type="evidence" value="ECO:0007669"/>
    <property type="project" value="InterPro"/>
</dbReference>
<evidence type="ECO:0000256" key="1">
    <source>
        <dbReference type="SAM" id="MobiDB-lite"/>
    </source>
</evidence>
<comment type="caution">
    <text evidence="3">The sequence shown here is derived from an EMBL/GenBank/DDBJ whole genome shotgun (WGS) entry which is preliminary data.</text>
</comment>
<proteinExistence type="predicted"/>
<gene>
    <name evidence="3" type="ORF">DXB93_10750</name>
</gene>
<dbReference type="InterPro" id="IPR002711">
    <property type="entry name" value="HNH"/>
</dbReference>
<dbReference type="EMBL" id="QUSL01000016">
    <property type="protein sequence ID" value="RGD84434.1"/>
    <property type="molecule type" value="Genomic_DNA"/>
</dbReference>
<dbReference type="RefSeq" id="WP_117581668.1">
    <property type="nucleotide sequence ID" value="NZ_QUSL01000016.1"/>
</dbReference>
<dbReference type="CDD" id="cd00085">
    <property type="entry name" value="HNHc"/>
    <property type="match status" value="1"/>
</dbReference>
<reference evidence="3 4" key="1">
    <citation type="submission" date="2018-08" db="EMBL/GenBank/DDBJ databases">
        <title>A genome reference for cultivated species of the human gut microbiota.</title>
        <authorList>
            <person name="Zou Y."/>
            <person name="Xue W."/>
            <person name="Luo G."/>
        </authorList>
    </citation>
    <scope>NUCLEOTIDE SEQUENCE [LARGE SCALE GENOMIC DNA]</scope>
    <source>
        <strain evidence="3 4">OM06-4</strain>
    </source>
</reference>
<dbReference type="GO" id="GO:0004519">
    <property type="term" value="F:endonuclease activity"/>
    <property type="evidence" value="ECO:0007669"/>
    <property type="project" value="InterPro"/>
</dbReference>
<feature type="domain" description="HNH" evidence="2">
    <location>
        <begin position="305"/>
        <end position="347"/>
    </location>
</feature>
<dbReference type="InterPro" id="IPR003615">
    <property type="entry name" value="HNH_nuc"/>
</dbReference>
<protein>
    <recommendedName>
        <fullName evidence="2">HNH domain-containing protein</fullName>
    </recommendedName>
</protein>
<evidence type="ECO:0000313" key="4">
    <source>
        <dbReference type="Proteomes" id="UP000261032"/>
    </source>
</evidence>
<dbReference type="GO" id="GO:0008270">
    <property type="term" value="F:zinc ion binding"/>
    <property type="evidence" value="ECO:0007669"/>
    <property type="project" value="InterPro"/>
</dbReference>
<sequence length="387" mass="44758">MIKLNQKNTFNFVIEYFSSINLKKDAEQVFNAKNFESALIIKLPVVCVLKKNRPLNSKGKQTHIHITGNHRNFFYDDYTLKHTISSSEDKKRNLTVSMANIHNLNNRTEENYSTINLSNSFTLTKIAVRSKQDLQVQISKIRQDGMEFIKLRDGLFKDDLLIFFKYRNIQKNGNEFFALGIPHDFYKNKYDIITETIENLEDNNTTTIKNAMSEIINSSKENDLISDVDEISDAVYQQLIDMQKDDIAEDPSYEPQQYIPKGNSNITSHRPHTNPKLGKNAIIRANYKCAFSSDDKPHETFIKENGKPYMEIHHLIPIKYQNAFSNKLDTDANLVPLCPLCHKKIHHGNSNDVKKMLVTLYNERKELLAKSGIGISIDKLLEYYNIK</sequence>
<organism evidence="3 4">
    <name type="scientific">Thomasclavelia ramosa</name>
    <dbReference type="NCBI Taxonomy" id="1547"/>
    <lineage>
        <taxon>Bacteria</taxon>
        <taxon>Bacillati</taxon>
        <taxon>Bacillota</taxon>
        <taxon>Erysipelotrichia</taxon>
        <taxon>Erysipelotrichales</taxon>
        <taxon>Coprobacillaceae</taxon>
        <taxon>Thomasclavelia</taxon>
    </lineage>
</organism>
<dbReference type="AlphaFoldDB" id="A0A3E3EDH6"/>
<evidence type="ECO:0000259" key="2">
    <source>
        <dbReference type="Pfam" id="PF01844"/>
    </source>
</evidence>
<feature type="region of interest" description="Disordered" evidence="1">
    <location>
        <begin position="252"/>
        <end position="275"/>
    </location>
</feature>